<dbReference type="Proteomes" id="UP001530400">
    <property type="component" value="Unassembled WGS sequence"/>
</dbReference>
<dbReference type="InterPro" id="IPR013766">
    <property type="entry name" value="Thioredoxin_domain"/>
</dbReference>
<evidence type="ECO:0000313" key="3">
    <source>
        <dbReference type="EMBL" id="KAL3794125.1"/>
    </source>
</evidence>
<evidence type="ECO:0000313" key="4">
    <source>
        <dbReference type="Proteomes" id="UP001530400"/>
    </source>
</evidence>
<feature type="domain" description="Thioredoxin" evidence="2">
    <location>
        <begin position="129"/>
        <end position="240"/>
    </location>
</feature>
<feature type="signal peptide" evidence="1">
    <location>
        <begin position="1"/>
        <end position="19"/>
    </location>
</feature>
<dbReference type="Gene3D" id="3.40.30.10">
    <property type="entry name" value="Glutaredoxin"/>
    <property type="match status" value="1"/>
</dbReference>
<comment type="caution">
    <text evidence="3">The sequence shown here is derived from an EMBL/GenBank/DDBJ whole genome shotgun (WGS) entry which is preliminary data.</text>
</comment>
<name>A0ABD3Q179_9STRA</name>
<dbReference type="PROSITE" id="PS51352">
    <property type="entry name" value="THIOREDOXIN_2"/>
    <property type="match status" value="1"/>
</dbReference>
<feature type="chain" id="PRO_5044821871" description="Thioredoxin domain-containing protein" evidence="1">
    <location>
        <begin position="20"/>
        <end position="286"/>
    </location>
</feature>
<dbReference type="PANTHER" id="PTHR47353:SF1">
    <property type="entry name" value="THIOREDOXIN-LIKE PROTEIN HCF164, CHLOROPLASTIC"/>
    <property type="match status" value="1"/>
</dbReference>
<organism evidence="3 4">
    <name type="scientific">Cyclotella atomus</name>
    <dbReference type="NCBI Taxonomy" id="382360"/>
    <lineage>
        <taxon>Eukaryota</taxon>
        <taxon>Sar</taxon>
        <taxon>Stramenopiles</taxon>
        <taxon>Ochrophyta</taxon>
        <taxon>Bacillariophyta</taxon>
        <taxon>Coscinodiscophyceae</taxon>
        <taxon>Thalassiosirophycidae</taxon>
        <taxon>Stephanodiscales</taxon>
        <taxon>Stephanodiscaceae</taxon>
        <taxon>Cyclotella</taxon>
    </lineage>
</organism>
<dbReference type="SUPFAM" id="SSF52833">
    <property type="entry name" value="Thioredoxin-like"/>
    <property type="match status" value="1"/>
</dbReference>
<evidence type="ECO:0000256" key="1">
    <source>
        <dbReference type="SAM" id="SignalP"/>
    </source>
</evidence>
<gene>
    <name evidence="3" type="ORF">ACHAWO_012511</name>
</gene>
<evidence type="ECO:0000259" key="2">
    <source>
        <dbReference type="PROSITE" id="PS51352"/>
    </source>
</evidence>
<dbReference type="Pfam" id="PF00085">
    <property type="entry name" value="Thioredoxin"/>
    <property type="match status" value="1"/>
</dbReference>
<keyword evidence="1" id="KW-0732">Signal</keyword>
<dbReference type="InterPro" id="IPR044241">
    <property type="entry name" value="TxlA/HCF164"/>
</dbReference>
<dbReference type="PANTHER" id="PTHR47353">
    <property type="entry name" value="THIOREDOXIN-LIKE PROTEIN HCF164, CHLOROPLASTIC"/>
    <property type="match status" value="1"/>
</dbReference>
<accession>A0ABD3Q179</accession>
<sequence length="286" mass="31470">MNTAAFIWLLFAIADISAALQHSCNHLIRPGSAIFSGDNQSPFFADVSDKSKQSTSAEDTSEFGQSVPYIPLSQRQSTSSISITPGTNSLDETEMLRKNRTRNIIVAITSFAVSILHYIWQLAHPVTAVEILATMQSQSAPLTSIGNNGKPTVIDFWAPWCENCKVAAPTLKSIEEEYGNSVNFIMVNGDDGRNWPLIQLFGVDAIPHLALLSDRGDVETALIGPMSRNVLRADIDALLAEKDCRVAVQEVAPKPEDEVCHDELPYVMYDAFGNRPESRRINFAEK</sequence>
<dbReference type="InterPro" id="IPR036249">
    <property type="entry name" value="Thioredoxin-like_sf"/>
</dbReference>
<reference evidence="3 4" key="1">
    <citation type="submission" date="2024-10" db="EMBL/GenBank/DDBJ databases">
        <title>Updated reference genomes for cyclostephanoid diatoms.</title>
        <authorList>
            <person name="Roberts W.R."/>
            <person name="Alverson A.J."/>
        </authorList>
    </citation>
    <scope>NUCLEOTIDE SEQUENCE [LARGE SCALE GENOMIC DNA]</scope>
    <source>
        <strain evidence="3 4">AJA010-31</strain>
    </source>
</reference>
<proteinExistence type="predicted"/>
<protein>
    <recommendedName>
        <fullName evidence="2">Thioredoxin domain-containing protein</fullName>
    </recommendedName>
</protein>
<keyword evidence="4" id="KW-1185">Reference proteome</keyword>
<dbReference type="EMBL" id="JALLPJ020000367">
    <property type="protein sequence ID" value="KAL3794125.1"/>
    <property type="molecule type" value="Genomic_DNA"/>
</dbReference>
<dbReference type="AlphaFoldDB" id="A0ABD3Q179"/>